<dbReference type="EMBL" id="PNBA02000004">
    <property type="protein sequence ID" value="KAG6427698.1"/>
    <property type="molecule type" value="Genomic_DNA"/>
</dbReference>
<gene>
    <name evidence="2" type="ORF">SASPL_111944</name>
</gene>
<reference evidence="2" key="2">
    <citation type="submission" date="2020-08" db="EMBL/GenBank/DDBJ databases">
        <title>Plant Genome Project.</title>
        <authorList>
            <person name="Zhang R.-G."/>
        </authorList>
    </citation>
    <scope>NUCLEOTIDE SEQUENCE</scope>
    <source>
        <strain evidence="2">Huo1</strain>
        <tissue evidence="2">Leaf</tissue>
    </source>
</reference>
<evidence type="ECO:0000313" key="2">
    <source>
        <dbReference type="EMBL" id="KAG6427698.1"/>
    </source>
</evidence>
<sequence>MPRATIGTHAPDNSTAALLENILSRNGKPYGYSDERQGGYYEECYSSDQGGSYYDPDCFDYSYDAQDYYANENSETCVGDQSEVDQFGKKHQLIRARIGKSSCTSRGRKEKEQEPTDFTPAAGQTSSPLQILTVVRQKPPSQPSPIRTQIQSFRQQPLHHFVAVRHRSFSRYTTS</sequence>
<feature type="region of interest" description="Disordered" evidence="1">
    <location>
        <begin position="98"/>
        <end position="127"/>
    </location>
</feature>
<organism evidence="2">
    <name type="scientific">Salvia splendens</name>
    <name type="common">Scarlet sage</name>
    <dbReference type="NCBI Taxonomy" id="180675"/>
    <lineage>
        <taxon>Eukaryota</taxon>
        <taxon>Viridiplantae</taxon>
        <taxon>Streptophyta</taxon>
        <taxon>Embryophyta</taxon>
        <taxon>Tracheophyta</taxon>
        <taxon>Spermatophyta</taxon>
        <taxon>Magnoliopsida</taxon>
        <taxon>eudicotyledons</taxon>
        <taxon>Gunneridae</taxon>
        <taxon>Pentapetalae</taxon>
        <taxon>asterids</taxon>
        <taxon>lamiids</taxon>
        <taxon>Lamiales</taxon>
        <taxon>Lamiaceae</taxon>
        <taxon>Nepetoideae</taxon>
        <taxon>Mentheae</taxon>
        <taxon>Salviinae</taxon>
        <taxon>Salvia</taxon>
        <taxon>Salvia subgen. Calosphace</taxon>
        <taxon>core Calosphace</taxon>
    </lineage>
</organism>
<dbReference type="AlphaFoldDB" id="A0A8X8YDH6"/>
<keyword evidence="3" id="KW-1185">Reference proteome</keyword>
<protein>
    <submittedName>
        <fullName evidence="2">Uncharacterized protein</fullName>
    </submittedName>
</protein>
<accession>A0A8X8YDH6</accession>
<evidence type="ECO:0000313" key="3">
    <source>
        <dbReference type="Proteomes" id="UP000298416"/>
    </source>
</evidence>
<name>A0A8X8YDH6_SALSN</name>
<comment type="caution">
    <text evidence="2">The sequence shown here is derived from an EMBL/GenBank/DDBJ whole genome shotgun (WGS) entry which is preliminary data.</text>
</comment>
<proteinExistence type="predicted"/>
<dbReference type="Proteomes" id="UP000298416">
    <property type="component" value="Unassembled WGS sequence"/>
</dbReference>
<reference evidence="2" key="1">
    <citation type="submission" date="2018-01" db="EMBL/GenBank/DDBJ databases">
        <authorList>
            <person name="Mao J.F."/>
        </authorList>
    </citation>
    <scope>NUCLEOTIDE SEQUENCE</scope>
    <source>
        <strain evidence="2">Huo1</strain>
        <tissue evidence="2">Leaf</tissue>
    </source>
</reference>
<evidence type="ECO:0000256" key="1">
    <source>
        <dbReference type="SAM" id="MobiDB-lite"/>
    </source>
</evidence>